<evidence type="ECO:0008006" key="3">
    <source>
        <dbReference type="Google" id="ProtNLM"/>
    </source>
</evidence>
<organism evidence="1 2">
    <name type="scientific">Nannocystis pusilla</name>
    <dbReference type="NCBI Taxonomy" id="889268"/>
    <lineage>
        <taxon>Bacteria</taxon>
        <taxon>Pseudomonadati</taxon>
        <taxon>Myxococcota</taxon>
        <taxon>Polyangia</taxon>
        <taxon>Nannocystales</taxon>
        <taxon>Nannocystaceae</taxon>
        <taxon>Nannocystis</taxon>
    </lineage>
</organism>
<dbReference type="PROSITE" id="PS51257">
    <property type="entry name" value="PROKAR_LIPOPROTEIN"/>
    <property type="match status" value="1"/>
</dbReference>
<sequence length="122" mass="13292">MTRFAVLLTFVLSGCSTPTGSCWREGEMFCSVNITEGTCGKGGNFVAEDVSAATRRCQSKGYTEPTIPPHEMAEALKRGDIVNFKMPAGQRIKGKDEEAALADERQKIEAELQKAQNQQPPP</sequence>
<keyword evidence="2" id="KW-1185">Reference proteome</keyword>
<protein>
    <recommendedName>
        <fullName evidence="3">DUF4124 domain-containing protein</fullName>
    </recommendedName>
</protein>
<evidence type="ECO:0000313" key="2">
    <source>
        <dbReference type="Proteomes" id="UP001139031"/>
    </source>
</evidence>
<proteinExistence type="predicted"/>
<comment type="caution">
    <text evidence="1">The sequence shown here is derived from an EMBL/GenBank/DDBJ whole genome shotgun (WGS) entry which is preliminary data.</text>
</comment>
<gene>
    <name evidence="1" type="ORF">K7C98_36360</name>
</gene>
<evidence type="ECO:0000313" key="1">
    <source>
        <dbReference type="EMBL" id="MBZ5714736.1"/>
    </source>
</evidence>
<reference evidence="1" key="1">
    <citation type="submission" date="2021-08" db="EMBL/GenBank/DDBJ databases">
        <authorList>
            <person name="Stevens D.C."/>
        </authorList>
    </citation>
    <scope>NUCLEOTIDE SEQUENCE</scope>
    <source>
        <strain evidence="1">DSM 53165</strain>
    </source>
</reference>
<name>A0ABS7U359_9BACT</name>
<dbReference type="RefSeq" id="WP_224196469.1">
    <property type="nucleotide sequence ID" value="NZ_JAIRAU010000049.1"/>
</dbReference>
<dbReference type="Proteomes" id="UP001139031">
    <property type="component" value="Unassembled WGS sequence"/>
</dbReference>
<accession>A0ABS7U359</accession>
<dbReference type="EMBL" id="JAIRAU010000049">
    <property type="protein sequence ID" value="MBZ5714736.1"/>
    <property type="molecule type" value="Genomic_DNA"/>
</dbReference>